<dbReference type="Proteomes" id="UP001066276">
    <property type="component" value="Chromosome 1_2"/>
</dbReference>
<dbReference type="AlphaFoldDB" id="A0AAV7W680"/>
<proteinExistence type="predicted"/>
<gene>
    <name evidence="1" type="ORF">NDU88_003862</name>
</gene>
<protein>
    <submittedName>
        <fullName evidence="1">Uncharacterized protein</fullName>
    </submittedName>
</protein>
<name>A0AAV7W680_PLEWA</name>
<sequence>MDHWEYCRRRAPLVTSRPGFRRLLRGRDRWFHGGCCRALRARVLGLQEQPFVCRVVEEADLQPIFLM</sequence>
<dbReference type="EMBL" id="JANPWB010000002">
    <property type="protein sequence ID" value="KAJ1208476.1"/>
    <property type="molecule type" value="Genomic_DNA"/>
</dbReference>
<accession>A0AAV7W680</accession>
<evidence type="ECO:0000313" key="2">
    <source>
        <dbReference type="Proteomes" id="UP001066276"/>
    </source>
</evidence>
<comment type="caution">
    <text evidence="1">The sequence shown here is derived from an EMBL/GenBank/DDBJ whole genome shotgun (WGS) entry which is preliminary data.</text>
</comment>
<evidence type="ECO:0000313" key="1">
    <source>
        <dbReference type="EMBL" id="KAJ1208476.1"/>
    </source>
</evidence>
<organism evidence="1 2">
    <name type="scientific">Pleurodeles waltl</name>
    <name type="common">Iberian ribbed newt</name>
    <dbReference type="NCBI Taxonomy" id="8319"/>
    <lineage>
        <taxon>Eukaryota</taxon>
        <taxon>Metazoa</taxon>
        <taxon>Chordata</taxon>
        <taxon>Craniata</taxon>
        <taxon>Vertebrata</taxon>
        <taxon>Euteleostomi</taxon>
        <taxon>Amphibia</taxon>
        <taxon>Batrachia</taxon>
        <taxon>Caudata</taxon>
        <taxon>Salamandroidea</taxon>
        <taxon>Salamandridae</taxon>
        <taxon>Pleurodelinae</taxon>
        <taxon>Pleurodeles</taxon>
    </lineage>
</organism>
<keyword evidence="2" id="KW-1185">Reference proteome</keyword>
<reference evidence="1" key="1">
    <citation type="journal article" date="2022" name="bioRxiv">
        <title>Sequencing and chromosome-scale assembly of the giantPleurodeles waltlgenome.</title>
        <authorList>
            <person name="Brown T."/>
            <person name="Elewa A."/>
            <person name="Iarovenko S."/>
            <person name="Subramanian E."/>
            <person name="Araus A.J."/>
            <person name="Petzold A."/>
            <person name="Susuki M."/>
            <person name="Suzuki K.-i.T."/>
            <person name="Hayashi T."/>
            <person name="Toyoda A."/>
            <person name="Oliveira C."/>
            <person name="Osipova E."/>
            <person name="Leigh N.D."/>
            <person name="Simon A."/>
            <person name="Yun M.H."/>
        </authorList>
    </citation>
    <scope>NUCLEOTIDE SEQUENCE</scope>
    <source>
        <strain evidence="1">20211129_DDA</strain>
        <tissue evidence="1">Liver</tissue>
    </source>
</reference>